<dbReference type="InterPro" id="IPR005252">
    <property type="entry name" value="CoaBC"/>
</dbReference>
<organism evidence="7 8">
    <name type="scientific">Campylobacter rectus</name>
    <name type="common">Wolinella recta</name>
    <dbReference type="NCBI Taxonomy" id="203"/>
    <lineage>
        <taxon>Bacteria</taxon>
        <taxon>Pseudomonadati</taxon>
        <taxon>Campylobacterota</taxon>
        <taxon>Epsilonproteobacteria</taxon>
        <taxon>Campylobacterales</taxon>
        <taxon>Campylobacteraceae</taxon>
        <taxon>Campylobacter</taxon>
    </lineage>
</organism>
<feature type="region of interest" description="Phosphopantothenoylcysteine decarboxylase" evidence="3">
    <location>
        <begin position="1"/>
        <end position="186"/>
    </location>
</feature>
<keyword evidence="3" id="KW-0479">Metal-binding</keyword>
<dbReference type="Pfam" id="PF02441">
    <property type="entry name" value="Flavoprotein"/>
    <property type="match status" value="1"/>
</dbReference>
<dbReference type="KEGG" id="crx:CRECT_0837"/>
<keyword evidence="3" id="KW-0511">Multifunctional enzyme</keyword>
<feature type="binding site" evidence="3">
    <location>
        <position position="318"/>
    </location>
    <ligand>
        <name>CTP</name>
        <dbReference type="ChEBI" id="CHEBI:37563"/>
    </ligand>
</feature>
<dbReference type="NCBIfam" id="TIGR00521">
    <property type="entry name" value="coaBC_dfp"/>
    <property type="match status" value="1"/>
</dbReference>
<dbReference type="InterPro" id="IPR003382">
    <property type="entry name" value="Flavoprotein"/>
</dbReference>
<evidence type="ECO:0000259" key="6">
    <source>
        <dbReference type="Pfam" id="PF04127"/>
    </source>
</evidence>
<feature type="region of interest" description="Phosphopantothenate--cysteine ligase" evidence="3">
    <location>
        <begin position="187"/>
        <end position="391"/>
    </location>
</feature>
<dbReference type="PANTHER" id="PTHR14359:SF6">
    <property type="entry name" value="PHOSPHOPANTOTHENOYLCYSTEINE DECARBOXYLASE"/>
    <property type="match status" value="1"/>
</dbReference>
<comment type="catalytic activity">
    <reaction evidence="3 4">
        <text>(R)-4'-phosphopantothenate + L-cysteine + CTP = N-[(R)-4-phosphopantothenoyl]-L-cysteine + CMP + diphosphate + H(+)</text>
        <dbReference type="Rhea" id="RHEA:19397"/>
        <dbReference type="ChEBI" id="CHEBI:10986"/>
        <dbReference type="ChEBI" id="CHEBI:15378"/>
        <dbReference type="ChEBI" id="CHEBI:33019"/>
        <dbReference type="ChEBI" id="CHEBI:35235"/>
        <dbReference type="ChEBI" id="CHEBI:37563"/>
        <dbReference type="ChEBI" id="CHEBI:59458"/>
        <dbReference type="ChEBI" id="CHEBI:60377"/>
        <dbReference type="EC" id="6.3.2.5"/>
    </reaction>
</comment>
<dbReference type="GO" id="GO:0015941">
    <property type="term" value="P:pantothenate catabolic process"/>
    <property type="evidence" value="ECO:0007669"/>
    <property type="project" value="InterPro"/>
</dbReference>
<dbReference type="InterPro" id="IPR036551">
    <property type="entry name" value="Flavin_trans-like"/>
</dbReference>
<keyword evidence="3 4" id="KW-0288">FMN</keyword>
<comment type="pathway">
    <text evidence="3 4">Cofactor biosynthesis; coenzyme A biosynthesis; CoA from (R)-pantothenate: step 2/5.</text>
</comment>
<dbReference type="Pfam" id="PF04127">
    <property type="entry name" value="DFP"/>
    <property type="match status" value="1"/>
</dbReference>
<dbReference type="HAMAP" id="MF_02225">
    <property type="entry name" value="CoaBC"/>
    <property type="match status" value="1"/>
</dbReference>
<dbReference type="Gene3D" id="3.40.50.1950">
    <property type="entry name" value="Flavin prenyltransferase-like"/>
    <property type="match status" value="1"/>
</dbReference>
<comment type="cofactor">
    <cofactor evidence="3">
        <name>FMN</name>
        <dbReference type="ChEBI" id="CHEBI:58210"/>
    </cofactor>
    <text evidence="3">Binds 1 FMN per subunit.</text>
</comment>
<evidence type="ECO:0000313" key="8">
    <source>
        <dbReference type="Proteomes" id="UP000502377"/>
    </source>
</evidence>
<dbReference type="Gene3D" id="3.40.50.10300">
    <property type="entry name" value="CoaB-like"/>
    <property type="match status" value="1"/>
</dbReference>
<comment type="caution">
    <text evidence="3">Lacks conserved residue(s) required for the propagation of feature annotation.</text>
</comment>
<feature type="binding site" evidence="3">
    <location>
        <position position="283"/>
    </location>
    <ligand>
        <name>CTP</name>
        <dbReference type="ChEBI" id="CHEBI:37563"/>
    </ligand>
</feature>
<comment type="similarity">
    <text evidence="3 4">In the C-terminal section; belongs to the PPC synthetase family.</text>
</comment>
<dbReference type="RefSeq" id="WP_004319895.1">
    <property type="nucleotide sequence ID" value="NZ_CP012543.1"/>
</dbReference>
<dbReference type="GO" id="GO:0046872">
    <property type="term" value="F:metal ion binding"/>
    <property type="evidence" value="ECO:0007669"/>
    <property type="project" value="UniProtKB-KW"/>
</dbReference>
<dbReference type="InterPro" id="IPR007085">
    <property type="entry name" value="DNA/pantothenate-metab_flavo_C"/>
</dbReference>
<comment type="function">
    <text evidence="3">Catalyzes two sequential steps in the biosynthesis of coenzyme A. In the first step cysteine is conjugated to 4'-phosphopantothenate to form 4-phosphopantothenoylcysteine. In the second step the latter compound is decarboxylated to form 4'-phosphopantotheine.</text>
</comment>
<dbReference type="Proteomes" id="UP000502377">
    <property type="component" value="Chromosome"/>
</dbReference>
<name>A0A6G5QLC9_CAMRE</name>
<evidence type="ECO:0000313" key="7">
    <source>
        <dbReference type="EMBL" id="QCD46515.1"/>
    </source>
</evidence>
<dbReference type="EMBL" id="CP012543">
    <property type="protein sequence ID" value="QCD46515.1"/>
    <property type="molecule type" value="Genomic_DNA"/>
</dbReference>
<comment type="catalytic activity">
    <reaction evidence="3 4">
        <text>N-[(R)-4-phosphopantothenoyl]-L-cysteine + H(+) = (R)-4'-phosphopantetheine + CO2</text>
        <dbReference type="Rhea" id="RHEA:16793"/>
        <dbReference type="ChEBI" id="CHEBI:15378"/>
        <dbReference type="ChEBI" id="CHEBI:16526"/>
        <dbReference type="ChEBI" id="CHEBI:59458"/>
        <dbReference type="ChEBI" id="CHEBI:61723"/>
        <dbReference type="EC" id="4.1.1.36"/>
    </reaction>
</comment>
<dbReference type="SUPFAM" id="SSF102645">
    <property type="entry name" value="CoaB-like"/>
    <property type="match status" value="1"/>
</dbReference>
<keyword evidence="1 3" id="KW-0210">Decarboxylase</keyword>
<feature type="binding site" evidence="3">
    <location>
        <position position="273"/>
    </location>
    <ligand>
        <name>CTP</name>
        <dbReference type="ChEBI" id="CHEBI:37563"/>
    </ligand>
</feature>
<evidence type="ECO:0000256" key="1">
    <source>
        <dbReference type="ARBA" id="ARBA00022793"/>
    </source>
</evidence>
<dbReference type="UniPathway" id="UPA00241">
    <property type="reaction ID" value="UER00353"/>
</dbReference>
<keyword evidence="2 3" id="KW-0456">Lyase</keyword>
<feature type="domain" description="Flavoprotein" evidence="5">
    <location>
        <begin position="5"/>
        <end position="154"/>
    </location>
</feature>
<reference evidence="7 8" key="1">
    <citation type="submission" date="2016-07" db="EMBL/GenBank/DDBJ databases">
        <title>Comparative genomics of the Campylobacter concisus group.</title>
        <authorList>
            <person name="Miller W.G."/>
            <person name="Yee E."/>
            <person name="Chapman M.H."/>
            <person name="Huynh S."/>
            <person name="Bono J.L."/>
            <person name="On S.L.W."/>
            <person name="StLeger J."/>
            <person name="Foster G."/>
            <person name="Parker C.T."/>
        </authorList>
    </citation>
    <scope>NUCLEOTIDE SEQUENCE [LARGE SCALE GENOMIC DNA]</scope>
    <source>
        <strain evidence="7 8">ATCC 33238</strain>
    </source>
</reference>
<evidence type="ECO:0000259" key="5">
    <source>
        <dbReference type="Pfam" id="PF02441"/>
    </source>
</evidence>
<dbReference type="AlphaFoldDB" id="A0A6G5QLC9"/>
<feature type="active site" description="Proton donor" evidence="3">
    <location>
        <position position="155"/>
    </location>
</feature>
<sequence>MLKNKKILLAVCGSIAFYKAYEILSALKKEGADVRVMLSEGALKFCSEAGFEALCEHKILTSHTESWQDGLNHIAYAKTDLILIAPASVNTINKLASGICDNVFMQTLIASPAPLLIAPAANDKMLNHFSTRKNFEFLAANGARFIEPVEKTLACGDTGKGALADVSTIIYETKRMLTEPKFKGQKVIVTGGATSEKIDDVRAVTNLSSGKMAKALAGAFYYAGADVTLIASFETANAPYKTLKFQSSAELKELLRANLTDANLLAMAAAVSDYAPKTKFEGKLKKQNLGEIWTLELAQNEDILGSLADFKNVKKIGFKMETDAANAMQNAKNMLEKKSLDAVCLNVLGGDINFGSDSTQITFITHRGAQNIALTSKEDAARQIVNLASNL</sequence>
<evidence type="ECO:0000256" key="3">
    <source>
        <dbReference type="HAMAP-Rule" id="MF_02225"/>
    </source>
</evidence>
<dbReference type="EC" id="6.3.2.5" evidence="3"/>
<evidence type="ECO:0000256" key="4">
    <source>
        <dbReference type="RuleBase" id="RU364078"/>
    </source>
</evidence>
<dbReference type="GO" id="GO:0071513">
    <property type="term" value="C:phosphopantothenoylcysteine decarboxylase complex"/>
    <property type="evidence" value="ECO:0007669"/>
    <property type="project" value="TreeGrafter"/>
</dbReference>
<comment type="cofactor">
    <cofactor evidence="3">
        <name>Mg(2+)</name>
        <dbReference type="ChEBI" id="CHEBI:18420"/>
    </cofactor>
</comment>
<dbReference type="PANTHER" id="PTHR14359">
    <property type="entry name" value="HOMO-OLIGOMERIC FLAVIN CONTAINING CYS DECARBOXYLASE FAMILY"/>
    <property type="match status" value="1"/>
</dbReference>
<comment type="pathway">
    <text evidence="3 4">Cofactor biosynthesis; coenzyme A biosynthesis; CoA from (R)-pantothenate: step 3/5.</text>
</comment>
<dbReference type="EC" id="4.1.1.36" evidence="3"/>
<dbReference type="GO" id="GO:0015937">
    <property type="term" value="P:coenzyme A biosynthetic process"/>
    <property type="evidence" value="ECO:0007669"/>
    <property type="project" value="UniProtKB-UniRule"/>
</dbReference>
<dbReference type="InterPro" id="IPR035929">
    <property type="entry name" value="CoaB-like_sf"/>
</dbReference>
<dbReference type="SUPFAM" id="SSF52507">
    <property type="entry name" value="Homo-oligomeric flavin-containing Cys decarboxylases, HFCD"/>
    <property type="match status" value="1"/>
</dbReference>
<protein>
    <recommendedName>
        <fullName evidence="3">Coenzyme A biosynthesis bifunctional protein CoaBC</fullName>
    </recommendedName>
    <alternativeName>
        <fullName evidence="3">DNA/pantothenate metabolism flavoprotein</fullName>
    </alternativeName>
    <alternativeName>
        <fullName evidence="3">Phosphopantothenoylcysteine synthetase/decarboxylase</fullName>
        <shortName evidence="3">PPCS-PPCDC</shortName>
    </alternativeName>
    <domain>
        <recommendedName>
            <fullName evidence="3">Phosphopantothenoylcysteine decarboxylase</fullName>
            <shortName evidence="3">PPC decarboxylase</shortName>
            <shortName evidence="3">PPC-DC</shortName>
            <ecNumber evidence="3">4.1.1.36</ecNumber>
        </recommendedName>
        <alternativeName>
            <fullName evidence="3">CoaC</fullName>
        </alternativeName>
    </domain>
    <domain>
        <recommendedName>
            <fullName evidence="3">Phosphopantothenate--cysteine ligase</fullName>
            <ecNumber evidence="3">6.3.2.5</ecNumber>
        </recommendedName>
        <alternativeName>
            <fullName evidence="3">CoaB</fullName>
        </alternativeName>
        <alternativeName>
            <fullName evidence="3">Phosphopantothenoylcysteine synthetase</fullName>
            <shortName evidence="3">PPC synthetase</shortName>
            <shortName evidence="3">PPC-S</shortName>
        </alternativeName>
    </domain>
</protein>
<feature type="domain" description="DNA/pantothenate metabolism flavoprotein C-terminal" evidence="6">
    <location>
        <begin position="183"/>
        <end position="388"/>
    </location>
</feature>
<gene>
    <name evidence="7" type="primary">dfp</name>
    <name evidence="3" type="synonym">coaBC</name>
    <name evidence="7" type="ORF">CRECT_0837</name>
</gene>
<accession>A0A6G5QLC9</accession>
<proteinExistence type="inferred from homology"/>
<keyword evidence="3 4" id="KW-0285">Flavoprotein</keyword>
<dbReference type="GO" id="GO:0004633">
    <property type="term" value="F:phosphopantothenoylcysteine decarboxylase activity"/>
    <property type="evidence" value="ECO:0007669"/>
    <property type="project" value="UniProtKB-UniRule"/>
</dbReference>
<dbReference type="GO" id="GO:0004632">
    <property type="term" value="F:phosphopantothenate--cysteine ligase activity"/>
    <property type="evidence" value="ECO:0007669"/>
    <property type="project" value="UniProtKB-UniRule"/>
</dbReference>
<comment type="function">
    <text evidence="4">Catalyzes two steps in the biosynthesis of coenzyme A. In the first step cysteine is conjugated to 4'-phosphopantothenate to form 4-phosphopantothenoylcysteine, in the latter compound is decarboxylated to form 4'-phosphopantotheine.</text>
</comment>
<feature type="binding site" evidence="3">
    <location>
        <position position="338"/>
    </location>
    <ligand>
        <name>CTP</name>
        <dbReference type="ChEBI" id="CHEBI:37563"/>
    </ligand>
</feature>
<comment type="similarity">
    <text evidence="3 4">In the N-terminal section; belongs to the HFCD (homo-oligomeric flavin containing Cys decarboxylase) superfamily.</text>
</comment>
<evidence type="ECO:0000256" key="2">
    <source>
        <dbReference type="ARBA" id="ARBA00023239"/>
    </source>
</evidence>
<keyword evidence="3 4" id="KW-0436">Ligase</keyword>
<dbReference type="GO" id="GO:0010181">
    <property type="term" value="F:FMN binding"/>
    <property type="evidence" value="ECO:0007669"/>
    <property type="project" value="UniProtKB-UniRule"/>
</dbReference>
<keyword evidence="3" id="KW-0460">Magnesium</keyword>